<dbReference type="PANTHER" id="PTHR11079:SF156">
    <property type="entry name" value="INACTIVE TRNA-SPECIFIC ADENOSINE DEAMINASE-LIKE PROTEIN 3-RELATED"/>
    <property type="match status" value="1"/>
</dbReference>
<dbReference type="AlphaFoldDB" id="A0A1C7NQ84"/>
<name>A0A1C7NQ84_9FUNG</name>
<dbReference type="GO" id="GO:0005737">
    <property type="term" value="C:cytoplasm"/>
    <property type="evidence" value="ECO:0007669"/>
    <property type="project" value="TreeGrafter"/>
</dbReference>
<dbReference type="STRING" id="101091.A0A1C7NQ84"/>
<dbReference type="Pfam" id="PF00383">
    <property type="entry name" value="dCMP_cyt_deam_1"/>
    <property type="match status" value="1"/>
</dbReference>
<dbReference type="GO" id="GO:0008033">
    <property type="term" value="P:tRNA processing"/>
    <property type="evidence" value="ECO:0007669"/>
    <property type="project" value="UniProtKB-KW"/>
</dbReference>
<dbReference type="PROSITE" id="PS51747">
    <property type="entry name" value="CYT_DCMP_DEAMINASES_2"/>
    <property type="match status" value="1"/>
</dbReference>
<evidence type="ECO:0000313" key="5">
    <source>
        <dbReference type="Proteomes" id="UP000093000"/>
    </source>
</evidence>
<dbReference type="CDD" id="cd01285">
    <property type="entry name" value="nucleoside_deaminase"/>
    <property type="match status" value="1"/>
</dbReference>
<dbReference type="OrthoDB" id="3180714at2759"/>
<evidence type="ECO:0000313" key="4">
    <source>
        <dbReference type="EMBL" id="OBZ91253.1"/>
    </source>
</evidence>
<gene>
    <name evidence="4" type="primary">ADAT3</name>
    <name evidence="4" type="ORF">A0J61_00721</name>
</gene>
<dbReference type="GO" id="GO:0052717">
    <property type="term" value="F:tRNA-specific adenosine-34 deaminase activity"/>
    <property type="evidence" value="ECO:0007669"/>
    <property type="project" value="TreeGrafter"/>
</dbReference>
<evidence type="ECO:0000256" key="2">
    <source>
        <dbReference type="ARBA" id="ARBA00038160"/>
    </source>
</evidence>
<proteinExistence type="inferred from homology"/>
<keyword evidence="1" id="KW-0819">tRNA processing</keyword>
<dbReference type="SMR" id="A0A1C7NQ84"/>
<evidence type="ECO:0000256" key="1">
    <source>
        <dbReference type="ARBA" id="ARBA00022694"/>
    </source>
</evidence>
<dbReference type="EMBL" id="LUGH01000017">
    <property type="protein sequence ID" value="OBZ91253.1"/>
    <property type="molecule type" value="Genomic_DNA"/>
</dbReference>
<dbReference type="Gene3D" id="3.40.140.10">
    <property type="entry name" value="Cytidine Deaminase, domain 2"/>
    <property type="match status" value="1"/>
</dbReference>
<sequence length="312" mass="36117">MSDKKEFLARKDWPFEEVLGDEYERQLEPVEVYTAFVEPKQTNTMLKFTQKKLPALEGLEHCKRIRRVPKSDNEKEFELQVLLCLKEALAQTELEQLLSDFRGIRIETVSVSRYAPLNKEQYEAWHPLWPLTYREDTRLDPKFTLQDIQTIETHMDRLLSDKSTTVSCRIVNPVNNQVIAEQIDSRDQHPLHHAVMNCIDIVARKESEAHGGSGRMKRPAEEMEGDQLEKGTYLCTGYDAYISHEPCAMCAMALVHSRIGRVFYSIPSKTGALGTCYKIHAHASLNHHYRVFRHVLKDHPLELSLTLQDQEL</sequence>
<accession>A0A1C7NQ84</accession>
<dbReference type="Proteomes" id="UP000093000">
    <property type="component" value="Unassembled WGS sequence"/>
</dbReference>
<organism evidence="4 5">
    <name type="scientific">Choanephora cucurbitarum</name>
    <dbReference type="NCBI Taxonomy" id="101091"/>
    <lineage>
        <taxon>Eukaryota</taxon>
        <taxon>Fungi</taxon>
        <taxon>Fungi incertae sedis</taxon>
        <taxon>Mucoromycota</taxon>
        <taxon>Mucoromycotina</taxon>
        <taxon>Mucoromycetes</taxon>
        <taxon>Mucorales</taxon>
        <taxon>Mucorineae</taxon>
        <taxon>Choanephoraceae</taxon>
        <taxon>Choanephoroideae</taxon>
        <taxon>Choanephora</taxon>
    </lineage>
</organism>
<comment type="caution">
    <text evidence="4">The sequence shown here is derived from an EMBL/GenBank/DDBJ whole genome shotgun (WGS) entry which is preliminary data.</text>
</comment>
<keyword evidence="5" id="KW-1185">Reference proteome</keyword>
<dbReference type="InterPro" id="IPR016193">
    <property type="entry name" value="Cytidine_deaminase-like"/>
</dbReference>
<protein>
    <submittedName>
        <fullName evidence="4">Putative inactive tRNA-specific adenosine deaminase-like protein 3</fullName>
    </submittedName>
</protein>
<dbReference type="GO" id="GO:0005634">
    <property type="term" value="C:nucleus"/>
    <property type="evidence" value="ECO:0007669"/>
    <property type="project" value="TreeGrafter"/>
</dbReference>
<feature type="domain" description="CMP/dCMP-type deaminase" evidence="3">
    <location>
        <begin position="147"/>
        <end position="292"/>
    </location>
</feature>
<evidence type="ECO:0000259" key="3">
    <source>
        <dbReference type="PROSITE" id="PS51747"/>
    </source>
</evidence>
<dbReference type="InterPro" id="IPR002125">
    <property type="entry name" value="CMP_dCMP_dom"/>
</dbReference>
<dbReference type="FunCoup" id="A0A1C7NQ84">
    <property type="interactions" value="413"/>
</dbReference>
<reference evidence="4 5" key="1">
    <citation type="submission" date="2016-03" db="EMBL/GenBank/DDBJ databases">
        <title>Choanephora cucurbitarum.</title>
        <authorList>
            <person name="Min B."/>
            <person name="Park H."/>
            <person name="Park J.-H."/>
            <person name="Shin H.-D."/>
            <person name="Choi I.-G."/>
        </authorList>
    </citation>
    <scope>NUCLEOTIDE SEQUENCE [LARGE SCALE GENOMIC DNA]</scope>
    <source>
        <strain evidence="4 5">KUS-F28377</strain>
    </source>
</reference>
<dbReference type="InParanoid" id="A0A1C7NQ84"/>
<dbReference type="SUPFAM" id="SSF53927">
    <property type="entry name" value="Cytidine deaminase-like"/>
    <property type="match status" value="1"/>
</dbReference>
<comment type="similarity">
    <text evidence="2">Belongs to the cytidine and deoxycytidylate deaminase family. ADAT3 subfamily.</text>
</comment>
<dbReference type="PANTHER" id="PTHR11079">
    <property type="entry name" value="CYTOSINE DEAMINASE FAMILY MEMBER"/>
    <property type="match status" value="1"/>
</dbReference>